<keyword evidence="2" id="KW-1185">Reference proteome</keyword>
<reference evidence="1 2" key="1">
    <citation type="submission" date="2020-08" db="EMBL/GenBank/DDBJ databases">
        <title>Genomic Encyclopedia of Type Strains, Phase IV (KMG-IV): sequencing the most valuable type-strain genomes for metagenomic binning, comparative biology and taxonomic classification.</title>
        <authorList>
            <person name="Goeker M."/>
        </authorList>
    </citation>
    <scope>NUCLEOTIDE SEQUENCE [LARGE SCALE GENOMIC DNA]</scope>
    <source>
        <strain evidence="1 2">DSM 21255</strain>
    </source>
</reference>
<gene>
    <name evidence="1" type="ORF">HNR45_000013</name>
</gene>
<comment type="caution">
    <text evidence="1">The sequence shown here is derived from an EMBL/GenBank/DDBJ whole genome shotgun (WGS) entry which is preliminary data.</text>
</comment>
<evidence type="ECO:0000313" key="2">
    <source>
        <dbReference type="Proteomes" id="UP000591941"/>
    </source>
</evidence>
<organism evidence="1 2">
    <name type="scientific">Negativicoccus succinicivorans</name>
    <dbReference type="NCBI Taxonomy" id="620903"/>
    <lineage>
        <taxon>Bacteria</taxon>
        <taxon>Bacillati</taxon>
        <taxon>Bacillota</taxon>
        <taxon>Negativicutes</taxon>
        <taxon>Veillonellales</taxon>
        <taxon>Veillonellaceae</taxon>
        <taxon>Negativicoccus</taxon>
    </lineage>
</organism>
<name>A0A841R0Q9_9FIRM</name>
<accession>A0A841R0Q9</accession>
<protein>
    <submittedName>
        <fullName evidence="1">Uncharacterized protein</fullName>
    </submittedName>
</protein>
<dbReference type="GeneID" id="93485302"/>
<dbReference type="EMBL" id="JACHHI010000001">
    <property type="protein sequence ID" value="MBB6476991.1"/>
    <property type="molecule type" value="Genomic_DNA"/>
</dbReference>
<dbReference type="RefSeq" id="WP_159822184.1">
    <property type="nucleotide sequence ID" value="NZ_CABWNB010000001.1"/>
</dbReference>
<evidence type="ECO:0000313" key="1">
    <source>
        <dbReference type="EMBL" id="MBB6476991.1"/>
    </source>
</evidence>
<dbReference type="OrthoDB" id="9960201at2"/>
<dbReference type="Proteomes" id="UP000591941">
    <property type="component" value="Unassembled WGS sequence"/>
</dbReference>
<dbReference type="AlphaFoldDB" id="A0A841R0Q9"/>
<sequence>MQRIAKTVPVERGKLYATGGGERYLLADCRAEIELCEELIDVPMLGRGRAVKRLPFTVLITFDHDAKKEPDWPRIEAIGLQGEILRRDGCYLSLDLPRCELLSDIDLSAGSECKFAVPCTPELLRLIRQA</sequence>
<proteinExistence type="predicted"/>